<feature type="transmembrane region" description="Helical" evidence="1">
    <location>
        <begin position="30"/>
        <end position="58"/>
    </location>
</feature>
<feature type="transmembrane region" description="Helical" evidence="1">
    <location>
        <begin position="96"/>
        <end position="116"/>
    </location>
</feature>
<evidence type="ECO:0000313" key="2">
    <source>
        <dbReference type="EMBL" id="MUH73123.1"/>
    </source>
</evidence>
<dbReference type="Proteomes" id="UP000439994">
    <property type="component" value="Unassembled WGS sequence"/>
</dbReference>
<organism evidence="2 3">
    <name type="scientific">Psychrosphaera haliotis</name>
    <dbReference type="NCBI Taxonomy" id="555083"/>
    <lineage>
        <taxon>Bacteria</taxon>
        <taxon>Pseudomonadati</taxon>
        <taxon>Pseudomonadota</taxon>
        <taxon>Gammaproteobacteria</taxon>
        <taxon>Alteromonadales</taxon>
        <taxon>Pseudoalteromonadaceae</taxon>
        <taxon>Psychrosphaera</taxon>
    </lineage>
</organism>
<keyword evidence="1" id="KW-0812">Transmembrane</keyword>
<keyword evidence="1" id="KW-1133">Transmembrane helix</keyword>
<dbReference type="OrthoDB" id="6315319at2"/>
<protein>
    <recommendedName>
        <fullName evidence="4">DUF624 domain-containing protein</fullName>
    </recommendedName>
</protein>
<reference evidence="2 3" key="1">
    <citation type="submission" date="2019-11" db="EMBL/GenBank/DDBJ databases">
        <title>P. haliotis isolates from Z. marina roots.</title>
        <authorList>
            <person name="Cohen M."/>
            <person name="Jospin G."/>
            <person name="Eisen J.A."/>
            <person name="Coil D.A."/>
        </authorList>
    </citation>
    <scope>NUCLEOTIDE SEQUENCE [LARGE SCALE GENOMIC DNA]</scope>
    <source>
        <strain evidence="2 3">UCD-MCMsp1aY</strain>
    </source>
</reference>
<feature type="transmembrane region" description="Helical" evidence="1">
    <location>
        <begin position="197"/>
        <end position="218"/>
    </location>
</feature>
<keyword evidence="1" id="KW-0472">Membrane</keyword>
<gene>
    <name evidence="2" type="ORF">GNP35_11935</name>
</gene>
<feature type="transmembrane region" description="Helical" evidence="1">
    <location>
        <begin position="169"/>
        <end position="191"/>
    </location>
</feature>
<comment type="caution">
    <text evidence="2">The sequence shown here is derived from an EMBL/GenBank/DDBJ whole genome shotgun (WGS) entry which is preliminary data.</text>
</comment>
<sequence length="255" mass="28443">MELEVTRAKVFSGVTWIKQGWKIFTLKPSVFMALSAIVVVISILPGLIPFANFIVLFLMPFISLGYYQTITNVEHGEKAEVPDVFQYLGKIPQYGVLLRVAAVSLLLSIPVTYIMTDMQAVILQEQIPPFHNILTLAVLMFLNAMLTVFAAPTAWVAPKTPLSVILKNSFKACWINAMPLTVYGLLVFIIATISMPFILIGWLIAYSLITISFLQAFLDIYQPVHKVNEPSEEATVEDITQANLESDDTNTDIKQ</sequence>
<evidence type="ECO:0000256" key="1">
    <source>
        <dbReference type="SAM" id="Phobius"/>
    </source>
</evidence>
<name>A0A6N8F9K7_9GAMM</name>
<dbReference type="EMBL" id="WOCD01000005">
    <property type="protein sequence ID" value="MUH73123.1"/>
    <property type="molecule type" value="Genomic_DNA"/>
</dbReference>
<accession>A0A6N8F9K7</accession>
<dbReference type="RefSeq" id="WP_155696322.1">
    <property type="nucleotide sequence ID" value="NZ_BAAAFQ010000007.1"/>
</dbReference>
<evidence type="ECO:0008006" key="4">
    <source>
        <dbReference type="Google" id="ProtNLM"/>
    </source>
</evidence>
<feature type="transmembrane region" description="Helical" evidence="1">
    <location>
        <begin position="136"/>
        <end position="157"/>
    </location>
</feature>
<keyword evidence="3" id="KW-1185">Reference proteome</keyword>
<dbReference type="AlphaFoldDB" id="A0A6N8F9K7"/>
<evidence type="ECO:0000313" key="3">
    <source>
        <dbReference type="Proteomes" id="UP000439994"/>
    </source>
</evidence>
<proteinExistence type="predicted"/>